<gene>
    <name evidence="1" type="ORF">OB144RH_02895</name>
</gene>
<accession>A0ABM9NAZ2</accession>
<reference evidence="1 2" key="1">
    <citation type="submission" date="2024-02" db="EMBL/GenBank/DDBJ databases">
        <authorList>
            <person name="Nijsse B."/>
            <person name="Sprong H."/>
        </authorList>
    </citation>
    <scope>NUCLEOTIDE SEQUENCE [LARGE SCALE GENOMIC DNA]</scope>
    <source>
        <strain evidence="1">OB144</strain>
    </source>
</reference>
<name>A0ABM9NAZ2_RICHE</name>
<evidence type="ECO:0000313" key="2">
    <source>
        <dbReference type="Proteomes" id="UP001642485"/>
    </source>
</evidence>
<sequence>MPKAKISIITPNQSIELYKKAAELGSVKANIELGTIELGKKNYSEAIKYLHLTPDVTDVSKAFKSLISTKKSEIISKIQQGSTKDVIKLSLVLTEAYLEQATYCKDYGMPITKAQKLTRKTFFDIITATITIDEYNNNITLHNLYKCLSTLYSSLDTQLKFNKIAVTYKDFALKFNNTVKDETSYLLSLKDIPSDYNEDSSNMLGAYYNSSEYPQ</sequence>
<dbReference type="EMBL" id="OZ018776">
    <property type="protein sequence ID" value="CAK9120527.1"/>
    <property type="molecule type" value="Genomic_DNA"/>
</dbReference>
<dbReference type="Proteomes" id="UP001642485">
    <property type="component" value="Chromosome"/>
</dbReference>
<protein>
    <submittedName>
        <fullName evidence="1">Uncharacterized protein</fullName>
    </submittedName>
</protein>
<dbReference type="SUPFAM" id="SSF81901">
    <property type="entry name" value="HCP-like"/>
    <property type="match status" value="1"/>
</dbReference>
<proteinExistence type="predicted"/>
<keyword evidence="2" id="KW-1185">Reference proteome</keyword>
<evidence type="ECO:0000313" key="1">
    <source>
        <dbReference type="EMBL" id="CAK9120527.1"/>
    </source>
</evidence>
<organism evidence="1 2">
    <name type="scientific">Rickettsia helvetica</name>
    <dbReference type="NCBI Taxonomy" id="35789"/>
    <lineage>
        <taxon>Bacteria</taxon>
        <taxon>Pseudomonadati</taxon>
        <taxon>Pseudomonadota</taxon>
        <taxon>Alphaproteobacteria</taxon>
        <taxon>Rickettsiales</taxon>
        <taxon>Rickettsiaceae</taxon>
        <taxon>Rickettsieae</taxon>
        <taxon>Rickettsia</taxon>
        <taxon>spotted fever group</taxon>
    </lineage>
</organism>
<dbReference type="RefSeq" id="WP_051125486.1">
    <property type="nucleotide sequence ID" value="NZ_OY974080.1"/>
</dbReference>